<dbReference type="EMBL" id="LN680000">
    <property type="protein sequence ID" value="CEJ75438.1"/>
    <property type="molecule type" value="Genomic_DNA"/>
</dbReference>
<proteinExistence type="predicted"/>
<sequence>MGMKNLDKTIDMTQIRAQVDEALKNNNSEDISEALVRMAEGIQENILKEAQTQARSLIRAQVNDRNVLNERGMNVLTTEERKYYEQVIEKRAFTNLDVALPKTVFDRVFDELDKEHPLLNKIAFQNTTAVTEWVIRKTDCEAAWWGKLTDTIKKELSQGFDKIKTDMYKLTAYMPVSKAMLDLGPEWLDRYVRAVLSESISMALEYAIVAGTGKDQPIGMIKDLKGSVVEGVYPDKAAIKLNDFKPTTLGKSVMAPLTKGGSRAVPSILMLVNPLDYWEKVFGATTFLTLQGTYVHGVMPIPSEIIQSVAVPKGKLIAGMGKDYFMGIGSSQKIEYSDEYKFLDDERTYVSKQYATGEPIDNESFLVFDITKLSVDVPVESK</sequence>
<dbReference type="GeneID" id="97539303"/>
<evidence type="ECO:0000256" key="1">
    <source>
        <dbReference type="ARBA" id="ARBA00004328"/>
    </source>
</evidence>
<name>A0ABP1XW86_PARSO</name>
<evidence type="ECO:0000259" key="2">
    <source>
        <dbReference type="Pfam" id="PF05065"/>
    </source>
</evidence>
<comment type="subcellular location">
    <subcellularLocation>
        <location evidence="1">Virion</location>
    </subcellularLocation>
</comment>
<dbReference type="RefSeq" id="WP_057544304.1">
    <property type="nucleotide sequence ID" value="NZ_CEKU01000002.1"/>
</dbReference>
<dbReference type="NCBIfam" id="TIGR01554">
    <property type="entry name" value="major_cap_HK97"/>
    <property type="match status" value="1"/>
</dbReference>
<dbReference type="SUPFAM" id="SSF56563">
    <property type="entry name" value="Major capsid protein gp5"/>
    <property type="match status" value="1"/>
</dbReference>
<dbReference type="InterPro" id="IPR054612">
    <property type="entry name" value="Phage_capsid-like_C"/>
</dbReference>
<geneLocation type="plasmid" evidence="3 4">
    <name>pCS2</name>
</geneLocation>
<dbReference type="Proteomes" id="UP000032811">
    <property type="component" value="Plasmid pCS2"/>
</dbReference>
<gene>
    <name evidence="3" type="ORF">ATCC9714_PCS200311</name>
</gene>
<evidence type="ECO:0000313" key="3">
    <source>
        <dbReference type="EMBL" id="CEJ75438.1"/>
    </source>
</evidence>
<keyword evidence="3" id="KW-0614">Plasmid</keyword>
<protein>
    <submittedName>
        <fullName evidence="3">Major capsid protein a</fullName>
    </submittedName>
</protein>
<dbReference type="Gene3D" id="3.30.2400.10">
    <property type="entry name" value="Major capsid protein gp5"/>
    <property type="match status" value="1"/>
</dbReference>
<dbReference type="InterPro" id="IPR024455">
    <property type="entry name" value="Phage_capsid"/>
</dbReference>
<reference evidence="3 4" key="1">
    <citation type="submission" date="2014-11" db="EMBL/GenBank/DDBJ databases">
        <authorList>
            <person name="Aslett M.A."/>
            <person name="De Silva N."/>
        </authorList>
    </citation>
    <scope>NUCLEOTIDE SEQUENCE [LARGE SCALE GENOMIC DNA]</scope>
    <source>
        <strain evidence="3 4">ATCC9714</strain>
        <plasmid evidence="3 4">pCS2</plasmid>
    </source>
</reference>
<feature type="domain" description="Phage capsid-like C-terminal" evidence="2">
    <location>
        <begin position="98"/>
        <end position="236"/>
    </location>
</feature>
<accession>A0ABP1XW86</accession>
<organism evidence="3 4">
    <name type="scientific">Paraclostridium sordellii</name>
    <name type="common">Clostridium sordellii</name>
    <dbReference type="NCBI Taxonomy" id="1505"/>
    <lineage>
        <taxon>Bacteria</taxon>
        <taxon>Bacillati</taxon>
        <taxon>Bacillota</taxon>
        <taxon>Clostridia</taxon>
        <taxon>Peptostreptococcales</taxon>
        <taxon>Peptostreptococcaceae</taxon>
        <taxon>Paraclostridium</taxon>
    </lineage>
</organism>
<keyword evidence="4" id="KW-1185">Reference proteome</keyword>
<evidence type="ECO:0000313" key="4">
    <source>
        <dbReference type="Proteomes" id="UP000032811"/>
    </source>
</evidence>
<dbReference type="Pfam" id="PF05065">
    <property type="entry name" value="Phage_capsid"/>
    <property type="match status" value="1"/>
</dbReference>